<protein>
    <submittedName>
        <fullName evidence="3">Transposase</fullName>
    </submittedName>
</protein>
<dbReference type="InterPro" id="IPR047654">
    <property type="entry name" value="IS1634_transpos"/>
</dbReference>
<dbReference type="InterPro" id="IPR002559">
    <property type="entry name" value="Transposase_11"/>
</dbReference>
<name>A0A0M0HRM5_9VIBR</name>
<dbReference type="PANTHER" id="PTHR34614:SF2">
    <property type="entry name" value="TRANSPOSASE IS4-LIKE DOMAIN-CONTAINING PROTEIN"/>
    <property type="match status" value="1"/>
</dbReference>
<dbReference type="OrthoDB" id="5654337at2"/>
<sequence length="537" mass="60567">MSAAQPVIKRLDHLGLIAAFCHEIGLPGIIDRVIPKYSDHNVSHGDAVLAMILNGLGFRSRTLHMFSDFFETKPVAKLLAKDIEAHHLTDDVLGRTLDALYEADVSALYQAIAEHVVDKLGLKTDSVHLDITSFHVDGEYAQDEDLNAIKLVKGYSRDHRPELNQVVLELICENQAGLPVYMQALSGNTNDAKAFSEVTKRHIHCLKAAQNSRYFIADAALYTEESIRSLDEQQQKFITRVPMTIKSAKEALMNLEPEQLSHIGNGYSGCWVDADYGSVSQKWLLIHSEQATKREQVTFYKNLDKNITKELKALGQLKKKQFACAVDAEQAMSDFANQCHLLGFAQSTIVKEPIYSGRGRPKKDEKPTGYHYLIDATPYTDLEKVKLAKLKVGMFILATNDTDNTDLTMVALLEHYKSQQKVERGFRFLKSPEFLTSSIFLKKPQRIEALLMIMTLSLLVYASLEHKIRESLTKTEEFFPSMVKNKTTTKPTARWVFLKFEGIDTLEFGGQSFITGVQEHQTRLLKLLGVLYEAVYS</sequence>
<dbReference type="GO" id="GO:0003677">
    <property type="term" value="F:DNA binding"/>
    <property type="evidence" value="ECO:0007669"/>
    <property type="project" value="InterPro"/>
</dbReference>
<organism evidence="3 4">
    <name type="scientific">Vibrio hepatarius</name>
    <dbReference type="NCBI Taxonomy" id="171383"/>
    <lineage>
        <taxon>Bacteria</taxon>
        <taxon>Pseudomonadati</taxon>
        <taxon>Pseudomonadota</taxon>
        <taxon>Gammaproteobacteria</taxon>
        <taxon>Vibrionales</taxon>
        <taxon>Vibrionaceae</taxon>
        <taxon>Vibrio</taxon>
        <taxon>Vibrio oreintalis group</taxon>
    </lineage>
</organism>
<evidence type="ECO:0000313" key="4">
    <source>
        <dbReference type="Proteomes" id="UP000037530"/>
    </source>
</evidence>
<dbReference type="EMBL" id="LHPI01000048">
    <property type="protein sequence ID" value="KOO04714.1"/>
    <property type="molecule type" value="Genomic_DNA"/>
</dbReference>
<dbReference type="Proteomes" id="UP000037530">
    <property type="component" value="Unassembled WGS sequence"/>
</dbReference>
<dbReference type="Pfam" id="PF01609">
    <property type="entry name" value="DDE_Tnp_1"/>
    <property type="match status" value="1"/>
</dbReference>
<dbReference type="GO" id="GO:0004803">
    <property type="term" value="F:transposase activity"/>
    <property type="evidence" value="ECO:0007669"/>
    <property type="project" value="InterPro"/>
</dbReference>
<accession>A0A0M0HRM5</accession>
<proteinExistence type="predicted"/>
<evidence type="ECO:0000313" key="3">
    <source>
        <dbReference type="EMBL" id="KOO04714.1"/>
    </source>
</evidence>
<dbReference type="AlphaFoldDB" id="A0A0M0HRM5"/>
<dbReference type="NCBIfam" id="NF033559">
    <property type="entry name" value="transpos_IS1634"/>
    <property type="match status" value="1"/>
</dbReference>
<evidence type="ECO:0000259" key="1">
    <source>
        <dbReference type="Pfam" id="PF01609"/>
    </source>
</evidence>
<dbReference type="Pfam" id="PF14104">
    <property type="entry name" value="DUF4277"/>
    <property type="match status" value="1"/>
</dbReference>
<keyword evidence="4" id="KW-1185">Reference proteome</keyword>
<evidence type="ECO:0000259" key="2">
    <source>
        <dbReference type="Pfam" id="PF14104"/>
    </source>
</evidence>
<dbReference type="InterPro" id="IPR012337">
    <property type="entry name" value="RNaseH-like_sf"/>
</dbReference>
<dbReference type="InterPro" id="IPR025457">
    <property type="entry name" value="DUF4277"/>
</dbReference>
<dbReference type="SUPFAM" id="SSF53098">
    <property type="entry name" value="Ribonuclease H-like"/>
    <property type="match status" value="1"/>
</dbReference>
<dbReference type="PANTHER" id="PTHR34614">
    <property type="match status" value="1"/>
</dbReference>
<dbReference type="RefSeq" id="WP_053411120.1">
    <property type="nucleotide sequence ID" value="NZ_LHPI01000048.1"/>
</dbReference>
<feature type="domain" description="Transposase IS4-like" evidence="1">
    <location>
        <begin position="153"/>
        <end position="459"/>
    </location>
</feature>
<reference evidence="4" key="1">
    <citation type="submission" date="2015-08" db="EMBL/GenBank/DDBJ databases">
        <title>Vibrio galatheae sp. nov., a novel member of the Vibrionaceae family isolated from the Solomon Islands.</title>
        <authorList>
            <person name="Giubergia S."/>
            <person name="Machado H."/>
            <person name="Mateiu R.V."/>
            <person name="Gram L."/>
        </authorList>
    </citation>
    <scope>NUCLEOTIDE SEQUENCE [LARGE SCALE GENOMIC DNA]</scope>
    <source>
        <strain evidence="4">DSM 19134</strain>
    </source>
</reference>
<gene>
    <name evidence="3" type="ORF">AKJ31_21890</name>
</gene>
<dbReference type="GO" id="GO:0006313">
    <property type="term" value="P:DNA transposition"/>
    <property type="evidence" value="ECO:0007669"/>
    <property type="project" value="InterPro"/>
</dbReference>
<feature type="domain" description="DUF4277" evidence="2">
    <location>
        <begin position="8"/>
        <end position="113"/>
    </location>
</feature>
<comment type="caution">
    <text evidence="3">The sequence shown here is derived from an EMBL/GenBank/DDBJ whole genome shotgun (WGS) entry which is preliminary data.</text>
</comment>
<dbReference type="PATRIC" id="fig|171383.3.peg.4457"/>